<protein>
    <submittedName>
        <fullName evidence="2">Ribbon-helix-helix domain-containing protein</fullName>
    </submittedName>
</protein>
<dbReference type="Pfam" id="PF01402">
    <property type="entry name" value="RHH_1"/>
    <property type="match status" value="1"/>
</dbReference>
<dbReference type="SUPFAM" id="SSF47598">
    <property type="entry name" value="Ribbon-helix-helix"/>
    <property type="match status" value="1"/>
</dbReference>
<proteinExistence type="predicted"/>
<feature type="domain" description="Ribbon-helix-helix protein CopG" evidence="1">
    <location>
        <begin position="2"/>
        <end position="38"/>
    </location>
</feature>
<dbReference type="Gene3D" id="1.10.1220.10">
    <property type="entry name" value="Met repressor-like"/>
    <property type="match status" value="1"/>
</dbReference>
<keyword evidence="3" id="KW-1185">Reference proteome</keyword>
<dbReference type="Proteomes" id="UP001209083">
    <property type="component" value="Chromosome"/>
</dbReference>
<dbReference type="RefSeq" id="WP_349639028.1">
    <property type="nucleotide sequence ID" value="NZ_CP090958.1"/>
</dbReference>
<dbReference type="EMBL" id="CP090958">
    <property type="protein sequence ID" value="WGW12229.1"/>
    <property type="molecule type" value="Genomic_DNA"/>
</dbReference>
<sequence>MKLSVSLSEEDVATLDEYARATGLNSRSAAVQRAIRLLRFPDLEKDYAAAWDAWESSGENALWDVTSSDGLR</sequence>
<evidence type="ECO:0000259" key="1">
    <source>
        <dbReference type="Pfam" id="PF01402"/>
    </source>
</evidence>
<dbReference type="InterPro" id="IPR002145">
    <property type="entry name" value="CopG"/>
</dbReference>
<dbReference type="CDD" id="cd22231">
    <property type="entry name" value="RHH_NikR_HicB-like"/>
    <property type="match status" value="1"/>
</dbReference>
<name>A0ABY8QT92_9MICO</name>
<organism evidence="2 3">
    <name type="scientific">Saxibacter everestensis</name>
    <dbReference type="NCBI Taxonomy" id="2909229"/>
    <lineage>
        <taxon>Bacteria</taxon>
        <taxon>Bacillati</taxon>
        <taxon>Actinomycetota</taxon>
        <taxon>Actinomycetes</taxon>
        <taxon>Micrococcales</taxon>
        <taxon>Brevibacteriaceae</taxon>
        <taxon>Saxibacter</taxon>
    </lineage>
</organism>
<evidence type="ECO:0000313" key="2">
    <source>
        <dbReference type="EMBL" id="WGW12229.1"/>
    </source>
</evidence>
<dbReference type="InterPro" id="IPR010985">
    <property type="entry name" value="Ribbon_hlx_hlx"/>
</dbReference>
<gene>
    <name evidence="2" type="ORF">LWF01_00235</name>
</gene>
<accession>A0ABY8QT92</accession>
<evidence type="ECO:0000313" key="3">
    <source>
        <dbReference type="Proteomes" id="UP001209083"/>
    </source>
</evidence>
<dbReference type="InterPro" id="IPR013321">
    <property type="entry name" value="Arc_rbn_hlx_hlx"/>
</dbReference>
<reference evidence="2 3" key="1">
    <citation type="submission" date="2023-05" db="EMBL/GenBank/DDBJ databases">
        <title>Lithophilousrod everest ZFBP1038 complete genpme.</title>
        <authorList>
            <person name="Tian M."/>
        </authorList>
    </citation>
    <scope>NUCLEOTIDE SEQUENCE [LARGE SCALE GENOMIC DNA]</scope>
    <source>
        <strain evidence="2 3">ZFBP1038</strain>
    </source>
</reference>